<protein>
    <recommendedName>
        <fullName evidence="6">Phosphatidic acid phosphatase type 2/haloperoxidase domain-containing protein</fullName>
    </recommendedName>
</protein>
<dbReference type="VEuPathDB" id="VectorBase:PPAPM1_010097"/>
<dbReference type="AlphaFoldDB" id="A0A1B0D8B5"/>
<dbReference type="Gene3D" id="1.20.144.10">
    <property type="entry name" value="Phosphatidic acid phosphatase type 2/haloperoxidase"/>
    <property type="match status" value="1"/>
</dbReference>
<dbReference type="SMART" id="SM00014">
    <property type="entry name" value="acidPPc"/>
    <property type="match status" value="1"/>
</dbReference>
<keyword evidence="5" id="KW-0472">Membrane</keyword>
<evidence type="ECO:0000256" key="2">
    <source>
        <dbReference type="ARBA" id="ARBA00008816"/>
    </source>
</evidence>
<dbReference type="PANTHER" id="PTHR10165">
    <property type="entry name" value="LIPID PHOSPHATE PHOSPHATASE"/>
    <property type="match status" value="1"/>
</dbReference>
<comment type="subcellular location">
    <subcellularLocation>
        <location evidence="1">Membrane</location>
        <topology evidence="1">Multi-pass membrane protein</topology>
    </subcellularLocation>
</comment>
<dbReference type="GO" id="GO:0006644">
    <property type="term" value="P:phospholipid metabolic process"/>
    <property type="evidence" value="ECO:0007669"/>
    <property type="project" value="InterPro"/>
</dbReference>
<dbReference type="GO" id="GO:0046839">
    <property type="term" value="P:phospholipid dephosphorylation"/>
    <property type="evidence" value="ECO:0007669"/>
    <property type="project" value="TreeGrafter"/>
</dbReference>
<dbReference type="VEuPathDB" id="VectorBase:PPAI003788"/>
<sequence length="221" mass="25149">MWIVEALRGIGQSSRICLWKRSLYISLNWYNKFLIGFSIHIAIIEAMKTLMGESRPHFLDTCRPDTAVNCTIGTYISDFTCTNTEVSAQLVNDSFRSFPSGHSSVGNFEGLFMAWYFFIRFPSFRCKWTVPLLQTTCFIWAATCGITRITDNRHHWWDVLFGGIIGLIFAAYTAKILCHNFRVISTRSSDDIESSSIHLSNNKTLLSVTTSAKDEVNIHHA</sequence>
<dbReference type="Proteomes" id="UP000092462">
    <property type="component" value="Unassembled WGS sequence"/>
</dbReference>
<evidence type="ECO:0000256" key="4">
    <source>
        <dbReference type="ARBA" id="ARBA00022989"/>
    </source>
</evidence>
<feature type="domain" description="Phosphatidic acid phosphatase type 2/haloperoxidase" evidence="6">
    <location>
        <begin position="24"/>
        <end position="174"/>
    </location>
</feature>
<dbReference type="GO" id="GO:0007165">
    <property type="term" value="P:signal transduction"/>
    <property type="evidence" value="ECO:0007669"/>
    <property type="project" value="TreeGrafter"/>
</dbReference>
<dbReference type="GO" id="GO:0005886">
    <property type="term" value="C:plasma membrane"/>
    <property type="evidence" value="ECO:0007669"/>
    <property type="project" value="TreeGrafter"/>
</dbReference>
<dbReference type="InterPro" id="IPR000326">
    <property type="entry name" value="PAP2/HPO"/>
</dbReference>
<proteinExistence type="inferred from homology"/>
<dbReference type="InterPro" id="IPR036938">
    <property type="entry name" value="PAP2/HPO_sf"/>
</dbReference>
<evidence type="ECO:0000256" key="5">
    <source>
        <dbReference type="ARBA" id="ARBA00023136"/>
    </source>
</evidence>
<dbReference type="EnsemblMetazoa" id="PPAI003788-RA">
    <property type="protein sequence ID" value="PPAI003788-PA"/>
    <property type="gene ID" value="PPAI003788"/>
</dbReference>
<dbReference type="InterPro" id="IPR043216">
    <property type="entry name" value="PAP-like"/>
</dbReference>
<dbReference type="EMBL" id="AJVK01004034">
    <property type="status" value="NOT_ANNOTATED_CDS"/>
    <property type="molecule type" value="Genomic_DNA"/>
</dbReference>
<keyword evidence="3" id="KW-0812">Transmembrane</keyword>
<dbReference type="SUPFAM" id="SSF48317">
    <property type="entry name" value="Acid phosphatase/Vanadium-dependent haloperoxidase"/>
    <property type="match status" value="1"/>
</dbReference>
<name>A0A1B0D8B5_PHLPP</name>
<keyword evidence="4" id="KW-1133">Transmembrane helix</keyword>
<dbReference type="Pfam" id="PF01569">
    <property type="entry name" value="PAP2"/>
    <property type="match status" value="1"/>
</dbReference>
<keyword evidence="8" id="KW-1185">Reference proteome</keyword>
<dbReference type="PANTHER" id="PTHR10165:SF103">
    <property type="entry name" value="PHOSPHOLIPID PHOSPHATASE HOMOLOG 1.2 HOMOLOG"/>
    <property type="match status" value="1"/>
</dbReference>
<evidence type="ECO:0000313" key="8">
    <source>
        <dbReference type="Proteomes" id="UP000092462"/>
    </source>
</evidence>
<evidence type="ECO:0000313" key="7">
    <source>
        <dbReference type="EnsemblMetazoa" id="PPAI003788-PA"/>
    </source>
</evidence>
<comment type="similarity">
    <text evidence="2">Belongs to the PA-phosphatase related phosphoesterase family.</text>
</comment>
<dbReference type="GO" id="GO:0008195">
    <property type="term" value="F:phosphatidate phosphatase activity"/>
    <property type="evidence" value="ECO:0007669"/>
    <property type="project" value="TreeGrafter"/>
</dbReference>
<reference evidence="7" key="1">
    <citation type="submission" date="2022-08" db="UniProtKB">
        <authorList>
            <consortium name="EnsemblMetazoa"/>
        </authorList>
    </citation>
    <scope>IDENTIFICATION</scope>
    <source>
        <strain evidence="7">Israel</strain>
    </source>
</reference>
<evidence type="ECO:0000256" key="1">
    <source>
        <dbReference type="ARBA" id="ARBA00004141"/>
    </source>
</evidence>
<evidence type="ECO:0000259" key="6">
    <source>
        <dbReference type="SMART" id="SM00014"/>
    </source>
</evidence>
<organism evidence="7 8">
    <name type="scientific">Phlebotomus papatasi</name>
    <name type="common">Sandfly</name>
    <dbReference type="NCBI Taxonomy" id="29031"/>
    <lineage>
        <taxon>Eukaryota</taxon>
        <taxon>Metazoa</taxon>
        <taxon>Ecdysozoa</taxon>
        <taxon>Arthropoda</taxon>
        <taxon>Hexapoda</taxon>
        <taxon>Insecta</taxon>
        <taxon>Pterygota</taxon>
        <taxon>Neoptera</taxon>
        <taxon>Endopterygota</taxon>
        <taxon>Diptera</taxon>
        <taxon>Nematocera</taxon>
        <taxon>Psychodoidea</taxon>
        <taxon>Psychodidae</taxon>
        <taxon>Phlebotomus</taxon>
        <taxon>Phlebotomus</taxon>
    </lineage>
</organism>
<evidence type="ECO:0000256" key="3">
    <source>
        <dbReference type="ARBA" id="ARBA00022692"/>
    </source>
</evidence>
<accession>A0A1B0D8B5</accession>